<evidence type="ECO:0000256" key="7">
    <source>
        <dbReference type="ARBA" id="ARBA00022679"/>
    </source>
</evidence>
<organism evidence="13 14">
    <name type="scientific">Streptomyces tsukubensis</name>
    <dbReference type="NCBI Taxonomy" id="83656"/>
    <lineage>
        <taxon>Bacteria</taxon>
        <taxon>Bacillati</taxon>
        <taxon>Actinomycetota</taxon>
        <taxon>Actinomycetes</taxon>
        <taxon>Kitasatosporales</taxon>
        <taxon>Streptomycetaceae</taxon>
        <taxon>Streptomyces</taxon>
    </lineage>
</organism>
<reference evidence="13 14" key="1">
    <citation type="submission" date="2017-02" db="EMBL/GenBank/DDBJ databases">
        <title>Draft Genome Sequence of Streptomyces tsukubaensis F601, a Producer of the immunosuppressant tacrolimus FK506.</title>
        <authorList>
            <person name="Zong G."/>
            <person name="Zhong C."/>
            <person name="Fu J."/>
            <person name="Qin R."/>
            <person name="Cao G."/>
        </authorList>
    </citation>
    <scope>NUCLEOTIDE SEQUENCE [LARGE SCALE GENOMIC DNA]</scope>
    <source>
        <strain evidence="13 14">F601</strain>
    </source>
</reference>
<dbReference type="SUPFAM" id="SSF53335">
    <property type="entry name" value="S-adenosyl-L-methionine-dependent methyltransferases"/>
    <property type="match status" value="1"/>
</dbReference>
<evidence type="ECO:0000256" key="3">
    <source>
        <dbReference type="ARBA" id="ARBA00011890"/>
    </source>
</evidence>
<evidence type="ECO:0000256" key="9">
    <source>
        <dbReference type="ARBA" id="ARBA00030757"/>
    </source>
</evidence>
<keyword evidence="8" id="KW-0949">S-adenosyl-L-methionine</keyword>
<dbReference type="EMBL" id="MVFC01000020">
    <property type="protein sequence ID" value="OON75940.1"/>
    <property type="molecule type" value="Genomic_DNA"/>
</dbReference>
<dbReference type="STRING" id="83656.B1H18_21605"/>
<evidence type="ECO:0000313" key="14">
    <source>
        <dbReference type="Proteomes" id="UP000190539"/>
    </source>
</evidence>
<dbReference type="PROSITE" id="PS01279">
    <property type="entry name" value="PCMT"/>
    <property type="match status" value="1"/>
</dbReference>
<protein>
    <recommendedName>
        <fullName evidence="4">Protein-L-isoaspartate O-methyltransferase</fullName>
        <ecNumber evidence="3">2.1.1.77</ecNumber>
    </recommendedName>
    <alternativeName>
        <fullName evidence="11">L-isoaspartyl protein carboxyl methyltransferase</fullName>
    </alternativeName>
    <alternativeName>
        <fullName evidence="9">Protein L-isoaspartyl methyltransferase</fullName>
    </alternativeName>
    <alternativeName>
        <fullName evidence="10">Protein-beta-aspartate methyltransferase</fullName>
    </alternativeName>
</protein>
<comment type="subcellular location">
    <subcellularLocation>
        <location evidence="1">Cytoplasm</location>
    </subcellularLocation>
</comment>
<dbReference type="GO" id="GO:0004719">
    <property type="term" value="F:protein-L-isoaspartate (D-aspartate) O-methyltransferase activity"/>
    <property type="evidence" value="ECO:0007669"/>
    <property type="project" value="UniProtKB-EC"/>
</dbReference>
<comment type="caution">
    <text evidence="13">The sequence shown here is derived from an EMBL/GenBank/DDBJ whole genome shotgun (WGS) entry which is preliminary data.</text>
</comment>
<keyword evidence="14" id="KW-1185">Reference proteome</keyword>
<evidence type="ECO:0000256" key="11">
    <source>
        <dbReference type="ARBA" id="ARBA00031350"/>
    </source>
</evidence>
<dbReference type="GO" id="GO:0032259">
    <property type="term" value="P:methylation"/>
    <property type="evidence" value="ECO:0007669"/>
    <property type="project" value="UniProtKB-KW"/>
</dbReference>
<feature type="domain" description="Thiopeptide-type bacteriocin biosynthesis" evidence="12">
    <location>
        <begin position="31"/>
        <end position="247"/>
    </location>
</feature>
<evidence type="ECO:0000259" key="12">
    <source>
        <dbReference type="Pfam" id="PF14028"/>
    </source>
</evidence>
<evidence type="ECO:0000256" key="2">
    <source>
        <dbReference type="ARBA" id="ARBA00005369"/>
    </source>
</evidence>
<proteinExistence type="inferred from homology"/>
<keyword evidence="6 13" id="KW-0489">Methyltransferase</keyword>
<dbReference type="AlphaFoldDB" id="A0A1V4A4M5"/>
<keyword evidence="7 13" id="KW-0808">Transferase</keyword>
<sequence length="684" mass="75419">MAFDDDENLPITHDTSWWHASVTFPGDVVSSEAAKFLAAALHDQRFHFLRKDSGLRLRTERPSDDLCDRLIAQQLATGWVGGIYEPEFDAFGGPEGMDVAHEVFCADSRSALFETGAPGARERCVMLLSAMIREAGLDPFEAGDVWSKLAALRPHVTPPIGRRLDRSVSAMWRLMNADATRRPDAEPGWTERVATFEKAGRRLRRLTADGRLIRGLRAVLAHHAIFAFNRAGVPAIEQAATAWLARQVAFAAWEETDVSSRRTTSMDLGLARLETTVTPVTDPAELREILVDRLIDSGRLRSPAVIDAFRTTDRHQFLPGVDTETAYKEDAVPIKHDENGEMISCISAPSIVATQLEQLGARPGEKILEGGAATGYNACLVGKVVGPHGHVWTLDIDQDLVAGAETNLAQHGTTNVTVVLADGAVGLPEHAPYDRIQFTVGAGDVPVKLLDQLAPNGRLVLPMRIRGSVSRSFAFERDGDTWKTVSCEMATFVPLRKGVCDDIYTLVPMDGEGNVRLETFSEQEVDRDAIRTVLDQKQAKIYTGVKFRQGDPWEWLYLYLASVLPNGLSRMPGQRSGFTPHFGWGSMAALDGDSLAYLTIRESEDVEGRFWEIGVVGHGPRAAELADQVVTEIRYWDKGWGNTAPEPIFHMAVGDARDKLTASEPRFVIDKTYSRLVVDWPRKG</sequence>
<evidence type="ECO:0000313" key="13">
    <source>
        <dbReference type="EMBL" id="OON75940.1"/>
    </source>
</evidence>
<evidence type="ECO:0000256" key="6">
    <source>
        <dbReference type="ARBA" id="ARBA00022603"/>
    </source>
</evidence>
<evidence type="ECO:0000256" key="10">
    <source>
        <dbReference type="ARBA" id="ARBA00031323"/>
    </source>
</evidence>
<dbReference type="CDD" id="cd02440">
    <property type="entry name" value="AdoMet_MTases"/>
    <property type="match status" value="1"/>
</dbReference>
<accession>A0A1V4A4M5</accession>
<dbReference type="OrthoDB" id="4035289at2"/>
<evidence type="ECO:0000256" key="4">
    <source>
        <dbReference type="ARBA" id="ARBA00013346"/>
    </source>
</evidence>
<dbReference type="GO" id="GO:0005737">
    <property type="term" value="C:cytoplasm"/>
    <property type="evidence" value="ECO:0007669"/>
    <property type="project" value="UniProtKB-SubCell"/>
</dbReference>
<dbReference type="Proteomes" id="UP000190539">
    <property type="component" value="Unassembled WGS sequence"/>
</dbReference>
<dbReference type="NCBIfam" id="TIGR04364">
    <property type="entry name" value="methyltran_FxLD"/>
    <property type="match status" value="1"/>
</dbReference>
<dbReference type="Pfam" id="PF14028">
    <property type="entry name" value="Lant_dehydr_C"/>
    <property type="match status" value="1"/>
</dbReference>
<evidence type="ECO:0000256" key="5">
    <source>
        <dbReference type="ARBA" id="ARBA00022490"/>
    </source>
</evidence>
<dbReference type="RefSeq" id="WP_077970102.1">
    <property type="nucleotide sequence ID" value="NZ_CP045178.1"/>
</dbReference>
<dbReference type="EC" id="2.1.1.77" evidence="3"/>
<dbReference type="InterPro" id="IPR029063">
    <property type="entry name" value="SAM-dependent_MTases_sf"/>
</dbReference>
<keyword evidence="5" id="KW-0963">Cytoplasm</keyword>
<evidence type="ECO:0000256" key="8">
    <source>
        <dbReference type="ARBA" id="ARBA00022691"/>
    </source>
</evidence>
<dbReference type="InterPro" id="IPR023809">
    <property type="entry name" value="Thiopep_bacteriocin_synth_dom"/>
</dbReference>
<comment type="similarity">
    <text evidence="2">Belongs to the methyltransferase superfamily. L-isoaspartyl/D-aspartyl protein methyltransferase family.</text>
</comment>
<evidence type="ECO:0000256" key="1">
    <source>
        <dbReference type="ARBA" id="ARBA00004496"/>
    </source>
</evidence>
<dbReference type="PANTHER" id="PTHR11579">
    <property type="entry name" value="PROTEIN-L-ISOASPARTATE O-METHYLTRANSFERASE"/>
    <property type="match status" value="1"/>
</dbReference>
<dbReference type="Pfam" id="PF01135">
    <property type="entry name" value="PCMT"/>
    <property type="match status" value="1"/>
</dbReference>
<dbReference type="Gene3D" id="3.40.50.150">
    <property type="entry name" value="Vaccinia Virus protein VP39"/>
    <property type="match status" value="1"/>
</dbReference>
<dbReference type="PANTHER" id="PTHR11579:SF0">
    <property type="entry name" value="PROTEIN-L-ISOASPARTATE(D-ASPARTATE) O-METHYLTRANSFERASE"/>
    <property type="match status" value="1"/>
</dbReference>
<dbReference type="InterPro" id="IPR027573">
    <property type="entry name" value="Methyltran_FxLD"/>
</dbReference>
<dbReference type="InterPro" id="IPR000682">
    <property type="entry name" value="PCMT"/>
</dbReference>
<name>A0A1V4A4M5_9ACTN</name>
<dbReference type="NCBIfam" id="TIGR03891">
    <property type="entry name" value="thiopep_ocin"/>
    <property type="match status" value="1"/>
</dbReference>
<gene>
    <name evidence="13" type="ORF">B1H18_21605</name>
</gene>